<keyword evidence="4" id="KW-1185">Reference proteome</keyword>
<comment type="caution">
    <text evidence="3">The sequence shown here is derived from an EMBL/GenBank/DDBJ whole genome shotgun (WGS) entry which is preliminary data.</text>
</comment>
<dbReference type="RefSeq" id="WP_154514708.1">
    <property type="nucleotide sequence ID" value="NZ_VUNM01000005.1"/>
</dbReference>
<protein>
    <submittedName>
        <fullName evidence="3">Cadherin-like beta sandwich domain-containing protein</fullName>
    </submittedName>
</protein>
<keyword evidence="2" id="KW-0732">Signal</keyword>
<gene>
    <name evidence="3" type="ORF">FYJ79_04000</name>
</gene>
<accession>A0A844FT37</accession>
<reference evidence="3 4" key="1">
    <citation type="submission" date="2019-08" db="EMBL/GenBank/DDBJ databases">
        <title>In-depth cultivation of the pig gut microbiome towards novel bacterial diversity and tailored functional studies.</title>
        <authorList>
            <person name="Wylensek D."/>
            <person name="Hitch T.C.A."/>
            <person name="Clavel T."/>
        </authorList>
    </citation>
    <scope>NUCLEOTIDE SEQUENCE [LARGE SCALE GENOMIC DNA]</scope>
    <source>
        <strain evidence="3 4">CA-Schmier-601-WT-3</strain>
    </source>
</reference>
<keyword evidence="1" id="KW-0812">Transmembrane</keyword>
<feature type="transmembrane region" description="Helical" evidence="1">
    <location>
        <begin position="275"/>
        <end position="295"/>
    </location>
</feature>
<sequence>MKKGIRVFVGMLMCVLCMTSVHALNANSTLDSLTVLSQTLSPAFSPTVTQYTLNISNDTQMITIAATAHNKQAVVTGLGSFPIDKDQEVFVITVRFGKKWTTHYTINVVRQPKPLQVTYHGQTLTLVNSFDGVQVPTSFIPTTTMIQNTSALALHNEELNKTICFLKDESGQGAFYYVKDGKVEGLFRSIELNDTTYILVDIPQSLQQRQHFHTKTFTINNQTITGWVYQDGDPHYYQLYLENLKGQKAIYQYDQRDHSLQIYKAALVDQENHEIFYQIIIGILIVVLVGFRWYFQHFKRVRIAEIKEYYALRQVSILNQKEDSHY</sequence>
<evidence type="ECO:0000313" key="4">
    <source>
        <dbReference type="Proteomes" id="UP000442619"/>
    </source>
</evidence>
<evidence type="ECO:0000256" key="2">
    <source>
        <dbReference type="SAM" id="SignalP"/>
    </source>
</evidence>
<feature type="chain" id="PRO_5032270889" evidence="2">
    <location>
        <begin position="24"/>
        <end position="326"/>
    </location>
</feature>
<organism evidence="3 4">
    <name type="scientific">Sharpea porci</name>
    <dbReference type="NCBI Taxonomy" id="2652286"/>
    <lineage>
        <taxon>Bacteria</taxon>
        <taxon>Bacillati</taxon>
        <taxon>Bacillota</taxon>
        <taxon>Erysipelotrichia</taxon>
        <taxon>Erysipelotrichales</taxon>
        <taxon>Coprobacillaceae</taxon>
        <taxon>Sharpea</taxon>
    </lineage>
</organism>
<name>A0A844FT37_9FIRM</name>
<dbReference type="EMBL" id="VUNM01000005">
    <property type="protein sequence ID" value="MST88746.1"/>
    <property type="molecule type" value="Genomic_DNA"/>
</dbReference>
<evidence type="ECO:0000313" key="3">
    <source>
        <dbReference type="EMBL" id="MST88746.1"/>
    </source>
</evidence>
<proteinExistence type="predicted"/>
<keyword evidence="1" id="KW-0472">Membrane</keyword>
<feature type="signal peptide" evidence="2">
    <location>
        <begin position="1"/>
        <end position="23"/>
    </location>
</feature>
<keyword evidence="1" id="KW-1133">Transmembrane helix</keyword>
<dbReference type="AlphaFoldDB" id="A0A844FT37"/>
<dbReference type="Proteomes" id="UP000442619">
    <property type="component" value="Unassembled WGS sequence"/>
</dbReference>
<evidence type="ECO:0000256" key="1">
    <source>
        <dbReference type="SAM" id="Phobius"/>
    </source>
</evidence>